<dbReference type="GO" id="GO:0016020">
    <property type="term" value="C:membrane"/>
    <property type="evidence" value="ECO:0007669"/>
    <property type="project" value="InterPro"/>
</dbReference>
<comment type="similarity">
    <text evidence="2">Belongs to the CDP-alcohol phosphatidyltransferase class-I family.</text>
</comment>
<evidence type="ECO:0008006" key="5">
    <source>
        <dbReference type="Google" id="ProtNLM"/>
    </source>
</evidence>
<gene>
    <name evidence="3" type="ORF">D0864_12121</name>
</gene>
<dbReference type="Proteomes" id="UP000269539">
    <property type="component" value="Unassembled WGS sequence"/>
</dbReference>
<keyword evidence="1 2" id="KW-0808">Transferase</keyword>
<dbReference type="GO" id="GO:0016780">
    <property type="term" value="F:phosphotransferase activity, for other substituted phosphate groups"/>
    <property type="evidence" value="ECO:0007669"/>
    <property type="project" value="InterPro"/>
</dbReference>
<reference evidence="3 4" key="1">
    <citation type="journal article" date="2018" name="BMC Genomics">
        <title>Genomic evidence for intraspecific hybridization in a clonal and extremely halotolerant yeast.</title>
        <authorList>
            <person name="Gostincar C."/>
            <person name="Stajich J.E."/>
            <person name="Zupancic J."/>
            <person name="Zalar P."/>
            <person name="Gunde-Cimerman N."/>
        </authorList>
    </citation>
    <scope>NUCLEOTIDE SEQUENCE [LARGE SCALE GENOMIC DNA]</scope>
    <source>
        <strain evidence="3 4">EXF-10513</strain>
    </source>
</reference>
<proteinExistence type="inferred from homology"/>
<name>A0A3M7DM57_HORWE</name>
<evidence type="ECO:0000256" key="2">
    <source>
        <dbReference type="RuleBase" id="RU003750"/>
    </source>
</evidence>
<dbReference type="EMBL" id="QWIO01001867">
    <property type="protein sequence ID" value="RMY65342.1"/>
    <property type="molecule type" value="Genomic_DNA"/>
</dbReference>
<dbReference type="PROSITE" id="PS00379">
    <property type="entry name" value="CDP_ALCOHOL_P_TRANSF"/>
    <property type="match status" value="1"/>
</dbReference>
<organism evidence="3 4">
    <name type="scientific">Hortaea werneckii</name>
    <name type="common">Black yeast</name>
    <name type="synonym">Cladosporium werneckii</name>
    <dbReference type="NCBI Taxonomy" id="91943"/>
    <lineage>
        <taxon>Eukaryota</taxon>
        <taxon>Fungi</taxon>
        <taxon>Dikarya</taxon>
        <taxon>Ascomycota</taxon>
        <taxon>Pezizomycotina</taxon>
        <taxon>Dothideomycetes</taxon>
        <taxon>Dothideomycetidae</taxon>
        <taxon>Mycosphaerellales</taxon>
        <taxon>Teratosphaeriaceae</taxon>
        <taxon>Hortaea</taxon>
    </lineage>
</organism>
<dbReference type="GO" id="GO:0008654">
    <property type="term" value="P:phospholipid biosynthetic process"/>
    <property type="evidence" value="ECO:0007669"/>
    <property type="project" value="InterPro"/>
</dbReference>
<dbReference type="InterPro" id="IPR000462">
    <property type="entry name" value="CDP-OH_P_trans"/>
</dbReference>
<dbReference type="AlphaFoldDB" id="A0A3M7DM57"/>
<dbReference type="Pfam" id="PF01066">
    <property type="entry name" value="CDP-OH_P_transf"/>
    <property type="match status" value="1"/>
</dbReference>
<dbReference type="InterPro" id="IPR043130">
    <property type="entry name" value="CDP-OH_PTrfase_TM_dom"/>
</dbReference>
<accession>A0A3M7DM57</accession>
<protein>
    <recommendedName>
        <fullName evidence="5">CDP-alcohol phosphatidyltransferase</fullName>
    </recommendedName>
</protein>
<comment type="caution">
    <text evidence="3">The sequence shown here is derived from an EMBL/GenBank/DDBJ whole genome shotgun (WGS) entry which is preliminary data.</text>
</comment>
<dbReference type="Gene3D" id="1.20.120.1760">
    <property type="match status" value="1"/>
</dbReference>
<evidence type="ECO:0000313" key="3">
    <source>
        <dbReference type="EMBL" id="RMY65342.1"/>
    </source>
</evidence>
<evidence type="ECO:0000256" key="1">
    <source>
        <dbReference type="ARBA" id="ARBA00022679"/>
    </source>
</evidence>
<sequence length="239" mass="25825">MLDITLRPLKDKVFDPLCSLIPQSITPGQLTSAAFITGLLSCAAVAQQAPYTAVSLWLLNRALDCLDGAIARQRNQSTDLGGFLDLLGDFVIYSLIPICCALGGGTDELTVSQTQRLWAAVACSEASFHVNNFVLFYIAAITEKQKAANAVSDKKSKTTGTGEKRVKELTSLSMKPALVEGAESGLIFTVMLVKSEWTQILCWMLTGGVAIGTAQRAFISRMDDVRDIANRDAVKLFEQ</sequence>
<evidence type="ECO:0000313" key="4">
    <source>
        <dbReference type="Proteomes" id="UP000269539"/>
    </source>
</evidence>
<dbReference type="InterPro" id="IPR048254">
    <property type="entry name" value="CDP_ALCOHOL_P_TRANSF_CS"/>
</dbReference>